<sequence length="405" mass="45338">MPDDTDFSGRDLLALVASGHSPFARYFDVTLLIREMEEKLGVRISDVQFVSQGSDNYDFHLKLSDGSLLVARFSRSDVNKPHFDCVQVSEAKFEAEAYQLLRFVPNVVASLLLYYRLPVQLASMSVQVPEDILGRRLFVFERPEGENSAWKTLSPDHKASSHPREHDCLLIEAACMRAALFNYNPPPDFCSTWLLERLYLPVAVAPTRDFCVSLFTSKIEATIRNIGDTIGGVDDGNTVGPVALAAKQSLLRLIPHILPYGDEAVLYRLVLDHDDFGIRNMSIATDADGTPRVTSLRDWETGCVVPALLSDPLMAVAVDLISDGDARPVDRISDGDARPGTTTRYFNRLFVHAPSYEVAIREGKNARHLWYSLRNWDWRGEDAERYFGELGAWAERIMAEPGVQA</sequence>
<evidence type="ECO:0000313" key="2">
    <source>
        <dbReference type="Proteomes" id="UP001287356"/>
    </source>
</evidence>
<proteinExistence type="predicted"/>
<name>A0AAE0JS96_9PEZI</name>
<evidence type="ECO:0000313" key="1">
    <source>
        <dbReference type="EMBL" id="KAK3360798.1"/>
    </source>
</evidence>
<protein>
    <submittedName>
        <fullName evidence="1">3-hydroxybutyryl-CoA dehydratase</fullName>
    </submittedName>
</protein>
<gene>
    <name evidence="1" type="ORF">B0T24DRAFT_599872</name>
</gene>
<comment type="caution">
    <text evidence="1">The sequence shown here is derived from an EMBL/GenBank/DDBJ whole genome shotgun (WGS) entry which is preliminary data.</text>
</comment>
<dbReference type="Proteomes" id="UP001287356">
    <property type="component" value="Unassembled WGS sequence"/>
</dbReference>
<keyword evidence="2" id="KW-1185">Reference proteome</keyword>
<dbReference type="EMBL" id="JAULSN010000014">
    <property type="protein sequence ID" value="KAK3360798.1"/>
    <property type="molecule type" value="Genomic_DNA"/>
</dbReference>
<accession>A0AAE0JS96</accession>
<reference evidence="1" key="2">
    <citation type="submission" date="2023-06" db="EMBL/GenBank/DDBJ databases">
        <authorList>
            <consortium name="Lawrence Berkeley National Laboratory"/>
            <person name="Haridas S."/>
            <person name="Hensen N."/>
            <person name="Bonometti L."/>
            <person name="Westerberg I."/>
            <person name="Brannstrom I.O."/>
            <person name="Guillou S."/>
            <person name="Cros-Aarteil S."/>
            <person name="Calhoun S."/>
            <person name="Kuo A."/>
            <person name="Mondo S."/>
            <person name="Pangilinan J."/>
            <person name="Riley R."/>
            <person name="Labutti K."/>
            <person name="Andreopoulos B."/>
            <person name="Lipzen A."/>
            <person name="Chen C."/>
            <person name="Yanf M."/>
            <person name="Daum C."/>
            <person name="Ng V."/>
            <person name="Clum A."/>
            <person name="Steindorff A."/>
            <person name="Ohm R."/>
            <person name="Martin F."/>
            <person name="Silar P."/>
            <person name="Natvig D."/>
            <person name="Lalanne C."/>
            <person name="Gautier V."/>
            <person name="Ament-Velasquez S.L."/>
            <person name="Kruys A."/>
            <person name="Hutchinson M.I."/>
            <person name="Powell A.J."/>
            <person name="Barry K."/>
            <person name="Miller A.N."/>
            <person name="Grigoriev I.V."/>
            <person name="Debuchy R."/>
            <person name="Gladieux P."/>
            <person name="Thoren M.H."/>
            <person name="Johannesson H."/>
        </authorList>
    </citation>
    <scope>NUCLEOTIDE SEQUENCE</scope>
    <source>
        <strain evidence="1">CBS 958.72</strain>
    </source>
</reference>
<dbReference type="AlphaFoldDB" id="A0AAE0JS96"/>
<reference evidence="1" key="1">
    <citation type="journal article" date="2023" name="Mol. Phylogenet. Evol.">
        <title>Genome-scale phylogeny and comparative genomics of the fungal order Sordariales.</title>
        <authorList>
            <person name="Hensen N."/>
            <person name="Bonometti L."/>
            <person name="Westerberg I."/>
            <person name="Brannstrom I.O."/>
            <person name="Guillou S."/>
            <person name="Cros-Aarteil S."/>
            <person name="Calhoun S."/>
            <person name="Haridas S."/>
            <person name="Kuo A."/>
            <person name="Mondo S."/>
            <person name="Pangilinan J."/>
            <person name="Riley R."/>
            <person name="LaButti K."/>
            <person name="Andreopoulos B."/>
            <person name="Lipzen A."/>
            <person name="Chen C."/>
            <person name="Yan M."/>
            <person name="Daum C."/>
            <person name="Ng V."/>
            <person name="Clum A."/>
            <person name="Steindorff A."/>
            <person name="Ohm R.A."/>
            <person name="Martin F."/>
            <person name="Silar P."/>
            <person name="Natvig D.O."/>
            <person name="Lalanne C."/>
            <person name="Gautier V."/>
            <person name="Ament-Velasquez S.L."/>
            <person name="Kruys A."/>
            <person name="Hutchinson M.I."/>
            <person name="Powell A.J."/>
            <person name="Barry K."/>
            <person name="Miller A.N."/>
            <person name="Grigoriev I.V."/>
            <person name="Debuchy R."/>
            <person name="Gladieux P."/>
            <person name="Hiltunen Thoren M."/>
            <person name="Johannesson H."/>
        </authorList>
    </citation>
    <scope>NUCLEOTIDE SEQUENCE</scope>
    <source>
        <strain evidence="1">CBS 958.72</strain>
    </source>
</reference>
<organism evidence="1 2">
    <name type="scientific">Lasiosphaeria ovina</name>
    <dbReference type="NCBI Taxonomy" id="92902"/>
    <lineage>
        <taxon>Eukaryota</taxon>
        <taxon>Fungi</taxon>
        <taxon>Dikarya</taxon>
        <taxon>Ascomycota</taxon>
        <taxon>Pezizomycotina</taxon>
        <taxon>Sordariomycetes</taxon>
        <taxon>Sordariomycetidae</taxon>
        <taxon>Sordariales</taxon>
        <taxon>Lasiosphaeriaceae</taxon>
        <taxon>Lasiosphaeria</taxon>
    </lineage>
</organism>